<dbReference type="Proteomes" id="UP000714275">
    <property type="component" value="Unassembled WGS sequence"/>
</dbReference>
<proteinExistence type="predicted"/>
<gene>
    <name evidence="2" type="ORF">EV702DRAFT_1051928</name>
</gene>
<comment type="caution">
    <text evidence="2">The sequence shown here is derived from an EMBL/GenBank/DDBJ whole genome shotgun (WGS) entry which is preliminary data.</text>
</comment>
<dbReference type="GO" id="GO:0000422">
    <property type="term" value="P:autophagy of mitochondrion"/>
    <property type="evidence" value="ECO:0007669"/>
    <property type="project" value="TreeGrafter"/>
</dbReference>
<dbReference type="GO" id="GO:0000045">
    <property type="term" value="P:autophagosome assembly"/>
    <property type="evidence" value="ECO:0007669"/>
    <property type="project" value="TreeGrafter"/>
</dbReference>
<dbReference type="GO" id="GO:0061723">
    <property type="term" value="P:glycophagy"/>
    <property type="evidence" value="ECO:0007669"/>
    <property type="project" value="TreeGrafter"/>
</dbReference>
<keyword evidence="1" id="KW-0813">Transport</keyword>
<keyword evidence="1" id="KW-0653">Protein transport</keyword>
<reference evidence="2" key="1">
    <citation type="journal article" date="2020" name="New Phytol.">
        <title>Comparative genomics reveals dynamic genome evolution in host specialist ectomycorrhizal fungi.</title>
        <authorList>
            <person name="Lofgren L.A."/>
            <person name="Nguyen N.H."/>
            <person name="Vilgalys R."/>
            <person name="Ruytinx J."/>
            <person name="Liao H.L."/>
            <person name="Branco S."/>
            <person name="Kuo A."/>
            <person name="LaButti K."/>
            <person name="Lipzen A."/>
            <person name="Andreopoulos W."/>
            <person name="Pangilinan J."/>
            <person name="Riley R."/>
            <person name="Hundley H."/>
            <person name="Na H."/>
            <person name="Barry K."/>
            <person name="Grigoriev I.V."/>
            <person name="Stajich J.E."/>
            <person name="Kennedy P.G."/>
        </authorList>
    </citation>
    <scope>NUCLEOTIDE SEQUENCE</scope>
    <source>
        <strain evidence="2">DOB743</strain>
    </source>
</reference>
<sequence length="474" mass="52628">MWMSWMDSRWKKDRVDDAKEFILKLMQSKRVENSNSMHSHERCHAHSAHVAMDFLGRMHIGQTIDQEFAAYAMATLSPRGTDILAFWNRNPYEKRNRLSPVLMEALQMVKFFLKKEWLNFMKGWAASQSDMEHGVVHDRGSNEQLTATASANDALLRAIAEEECDNIEDTAIIYDNRTVKGWHLTISPQQVWDAVQRHNAGSQDALDLMRIGRVVRREKSKFKDHGRITPEGFVAAGDFLSYKFPVCTCTAHQTPSPYSREKGDASKAHDYLPTEKQYLVTHDAERLLSFTDSSGAANEWVETHAGRNATVGSAASPSEINYIPDLDGDGLASAMADVSIVVESGAMVGETPDLDDIPDMEEEGLEEGEDEATTAPFVPKVGGDSPIWRNQHAHSANDAHKQGSIPACPALSPTSATTSTSKAPEILPPLEPCPFQLLFASTCGFVPPYRPHASPDLPAFVLDRGYIANIYFSF</sequence>
<dbReference type="PANTHER" id="PTHR12866">
    <property type="entry name" value="UBIQUITIN-LIKE-CONJUGATING ENZYME ATG3"/>
    <property type="match status" value="1"/>
</dbReference>
<dbReference type="GO" id="GO:0019776">
    <property type="term" value="F:Atg8-family ligase activity"/>
    <property type="evidence" value="ECO:0007669"/>
    <property type="project" value="TreeGrafter"/>
</dbReference>
<evidence type="ECO:0000313" key="3">
    <source>
        <dbReference type="Proteomes" id="UP000714275"/>
    </source>
</evidence>
<evidence type="ECO:0000313" key="2">
    <source>
        <dbReference type="EMBL" id="KAG1763205.1"/>
    </source>
</evidence>
<accession>A0A9P6ZF86</accession>
<dbReference type="AlphaFoldDB" id="A0A9P6ZF86"/>
<dbReference type="GO" id="GO:0005829">
    <property type="term" value="C:cytosol"/>
    <property type="evidence" value="ECO:0007669"/>
    <property type="project" value="TreeGrafter"/>
</dbReference>
<evidence type="ECO:0000256" key="1">
    <source>
        <dbReference type="ARBA" id="ARBA00022927"/>
    </source>
</evidence>
<dbReference type="PANTHER" id="PTHR12866:SF2">
    <property type="entry name" value="UBIQUITIN-LIKE-CONJUGATING ENZYME ATG3"/>
    <property type="match status" value="1"/>
</dbReference>
<dbReference type="GO" id="GO:0044804">
    <property type="term" value="P:nucleophagy"/>
    <property type="evidence" value="ECO:0007669"/>
    <property type="project" value="TreeGrafter"/>
</dbReference>
<name>A0A9P6ZF86_9AGAM</name>
<dbReference type="OrthoDB" id="1584384at2759"/>
<dbReference type="EMBL" id="JABBWD010000175">
    <property type="protein sequence ID" value="KAG1763205.1"/>
    <property type="molecule type" value="Genomic_DNA"/>
</dbReference>
<protein>
    <submittedName>
        <fullName evidence="2">Uncharacterized protein</fullName>
    </submittedName>
</protein>
<organism evidence="2 3">
    <name type="scientific">Suillus placidus</name>
    <dbReference type="NCBI Taxonomy" id="48579"/>
    <lineage>
        <taxon>Eukaryota</taxon>
        <taxon>Fungi</taxon>
        <taxon>Dikarya</taxon>
        <taxon>Basidiomycota</taxon>
        <taxon>Agaricomycotina</taxon>
        <taxon>Agaricomycetes</taxon>
        <taxon>Agaricomycetidae</taxon>
        <taxon>Boletales</taxon>
        <taxon>Suillineae</taxon>
        <taxon>Suillaceae</taxon>
        <taxon>Suillus</taxon>
    </lineage>
</organism>
<keyword evidence="3" id="KW-1185">Reference proteome</keyword>
<dbReference type="GO" id="GO:0000407">
    <property type="term" value="C:phagophore assembly site"/>
    <property type="evidence" value="ECO:0007669"/>
    <property type="project" value="TreeGrafter"/>
</dbReference>
<dbReference type="GO" id="GO:0015031">
    <property type="term" value="P:protein transport"/>
    <property type="evidence" value="ECO:0007669"/>
    <property type="project" value="UniProtKB-KW"/>
</dbReference>